<dbReference type="EMBL" id="BGZK01003110">
    <property type="protein sequence ID" value="GBP98296.1"/>
    <property type="molecule type" value="Genomic_DNA"/>
</dbReference>
<gene>
    <name evidence="2" type="ORF">EVAR_66053_1</name>
</gene>
<keyword evidence="3" id="KW-1185">Reference proteome</keyword>
<dbReference type="AlphaFoldDB" id="A0A4C2ACB7"/>
<organism evidence="2 3">
    <name type="scientific">Eumeta variegata</name>
    <name type="common">Bagworm moth</name>
    <name type="synonym">Eumeta japonica</name>
    <dbReference type="NCBI Taxonomy" id="151549"/>
    <lineage>
        <taxon>Eukaryota</taxon>
        <taxon>Metazoa</taxon>
        <taxon>Ecdysozoa</taxon>
        <taxon>Arthropoda</taxon>
        <taxon>Hexapoda</taxon>
        <taxon>Insecta</taxon>
        <taxon>Pterygota</taxon>
        <taxon>Neoptera</taxon>
        <taxon>Endopterygota</taxon>
        <taxon>Lepidoptera</taxon>
        <taxon>Glossata</taxon>
        <taxon>Ditrysia</taxon>
        <taxon>Tineoidea</taxon>
        <taxon>Psychidae</taxon>
        <taxon>Oiketicinae</taxon>
        <taxon>Eumeta</taxon>
    </lineage>
</organism>
<feature type="chain" id="PRO_5020029571" evidence="1">
    <location>
        <begin position="20"/>
        <end position="202"/>
    </location>
</feature>
<evidence type="ECO:0000313" key="2">
    <source>
        <dbReference type="EMBL" id="GBP98296.1"/>
    </source>
</evidence>
<accession>A0A4C2ACB7</accession>
<protein>
    <submittedName>
        <fullName evidence="2">Uncharacterized protein</fullName>
    </submittedName>
</protein>
<comment type="caution">
    <text evidence="2">The sequence shown here is derived from an EMBL/GenBank/DDBJ whole genome shotgun (WGS) entry which is preliminary data.</text>
</comment>
<evidence type="ECO:0000256" key="1">
    <source>
        <dbReference type="SAM" id="SignalP"/>
    </source>
</evidence>
<dbReference type="Proteomes" id="UP000299102">
    <property type="component" value="Unassembled WGS sequence"/>
</dbReference>
<evidence type="ECO:0000313" key="3">
    <source>
        <dbReference type="Proteomes" id="UP000299102"/>
    </source>
</evidence>
<name>A0A4C2ACB7_EUMVA</name>
<reference evidence="2 3" key="1">
    <citation type="journal article" date="2019" name="Commun. Biol.">
        <title>The bagworm genome reveals a unique fibroin gene that provides high tensile strength.</title>
        <authorList>
            <person name="Kono N."/>
            <person name="Nakamura H."/>
            <person name="Ohtoshi R."/>
            <person name="Tomita M."/>
            <person name="Numata K."/>
            <person name="Arakawa K."/>
        </authorList>
    </citation>
    <scope>NUCLEOTIDE SEQUENCE [LARGE SCALE GENOMIC DNA]</scope>
</reference>
<keyword evidence="1" id="KW-0732">Signal</keyword>
<sequence>MVVFKLTFISLVIYYGVSARGSSPPLCTNPDEYSSRRDENGGTQADICPPSVDCKPELVKYVITKNSQAKQLEWRFDETSTCLSCLPTCCSNLPAIFGGFDNNVCDEYLKTYGYQKTEENAWIRHDDEVLTYLVTKYQTENDFNVFLRLPSQSEICAYVINNHMYLEKRCNYIGASNARGATCPEGETRNGDMCVKSVGIGL</sequence>
<feature type="signal peptide" evidence="1">
    <location>
        <begin position="1"/>
        <end position="19"/>
    </location>
</feature>
<proteinExistence type="predicted"/>